<dbReference type="EMBL" id="QRNJ01000060">
    <property type="protein sequence ID" value="RHK35899.1"/>
    <property type="molecule type" value="Genomic_DNA"/>
</dbReference>
<name>A0A173UC87_9FIRM</name>
<feature type="domain" description="GmrSD restriction endonucleases N-terminal" evidence="1">
    <location>
        <begin position="18"/>
        <end position="222"/>
    </location>
</feature>
<reference evidence="5 6" key="1">
    <citation type="submission" date="2015-09" db="EMBL/GenBank/DDBJ databases">
        <authorList>
            <consortium name="Pathogen Informatics"/>
        </authorList>
    </citation>
    <scope>NUCLEOTIDE SEQUENCE [LARGE SCALE GENOMIC DNA]</scope>
    <source>
        <strain evidence="3 6">2789STDY5834835</strain>
        <strain evidence="2 5">2789STDY5834966</strain>
    </source>
</reference>
<dbReference type="EMBL" id="CYYC01000031">
    <property type="protein sequence ID" value="CUN11765.1"/>
    <property type="molecule type" value="Genomic_DNA"/>
</dbReference>
<evidence type="ECO:0000313" key="4">
    <source>
        <dbReference type="EMBL" id="RHK35899.1"/>
    </source>
</evidence>
<reference evidence="4 7" key="2">
    <citation type="submission" date="2018-08" db="EMBL/GenBank/DDBJ databases">
        <title>A genome reference for cultivated species of the human gut microbiota.</title>
        <authorList>
            <person name="Zou Y."/>
            <person name="Xue W."/>
            <person name="Luo G."/>
        </authorList>
    </citation>
    <scope>NUCLEOTIDE SEQUENCE [LARGE SCALE GENOMIC DNA]</scope>
    <source>
        <strain evidence="4 7">AF45-14BH</strain>
    </source>
</reference>
<dbReference type="OrthoDB" id="9798761at2"/>
<dbReference type="InterPro" id="IPR004919">
    <property type="entry name" value="GmrSD_N"/>
</dbReference>
<evidence type="ECO:0000313" key="2">
    <source>
        <dbReference type="EMBL" id="CUN11765.1"/>
    </source>
</evidence>
<evidence type="ECO:0000313" key="6">
    <source>
        <dbReference type="Proteomes" id="UP000095679"/>
    </source>
</evidence>
<accession>A0A173UC87</accession>
<evidence type="ECO:0000313" key="3">
    <source>
        <dbReference type="EMBL" id="CUP14493.1"/>
    </source>
</evidence>
<evidence type="ECO:0000313" key="7">
    <source>
        <dbReference type="Proteomes" id="UP000283497"/>
    </source>
</evidence>
<dbReference type="Proteomes" id="UP000095679">
    <property type="component" value="Unassembled WGS sequence"/>
</dbReference>
<sequence>MKSDNYKITQYSVSSILNYVENSQIAIPEIQRPFVWKGEEVRALIDSLYEGYPIGYLIVWQNSQVRVRGFGKGGTKKILIDGQQRVTALMAALLGKEVLDEQYQSCRIRIAFNPLAQTGDERFAVCDEKHEQDSKWIPDISIFFRRDFSFRQFEKEYKEANPGEDFTPLEESVDTLKEIVKHQVGVIELSFLLDIDVVSEIFIRINLQGKPLNQEDFVMSKISVNEEYGGDYIRNCIDYFCHLLREPSFYQVLQQNETDFFNSEYGQAVAWCQNGEKNLYIPSYADVLKVVLISYFGKVRIGDLVHLLSGRTGEKKGLTKKEISKKLSEEAFEKLGAGVKAFVCEKNFKGFQKALKKAGYCCSRLLYSQSVLNYCYAMYLLMDRQGIGEEEKESLLARWMTMVMLTGHYQSGGEGTVLKDYANATEEGFASYLAQIEELKLTEEFYDSILPDKFASTTARTAPFLVYVATQCARGVHSLYSDVTIEELYKNKTESYQILPKTYLAKCGYKTREIYGQVANLTYISKETKDIVKRKAPADYREKLEEIIGRESITASLQENGLTEEIFTAGEKDVTKILADRRKQMALEIKEFYKTL</sequence>
<dbReference type="AlphaFoldDB" id="A0A173UC87"/>
<dbReference type="EMBL" id="CYZL01000046">
    <property type="protein sequence ID" value="CUP14493.1"/>
    <property type="molecule type" value="Genomic_DNA"/>
</dbReference>
<protein>
    <submittedName>
        <fullName evidence="4">DUF262 domain-containing protein</fullName>
    </submittedName>
</protein>
<dbReference type="Pfam" id="PF03235">
    <property type="entry name" value="GmrSD_N"/>
    <property type="match status" value="1"/>
</dbReference>
<evidence type="ECO:0000259" key="1">
    <source>
        <dbReference type="Pfam" id="PF03235"/>
    </source>
</evidence>
<dbReference type="RefSeq" id="WP_022169756.1">
    <property type="nucleotide sequence ID" value="NZ_BLYK01000077.1"/>
</dbReference>
<dbReference type="PANTHER" id="PTHR37292:SF2">
    <property type="entry name" value="DUF262 DOMAIN-CONTAINING PROTEIN"/>
    <property type="match status" value="1"/>
</dbReference>
<evidence type="ECO:0000313" key="5">
    <source>
        <dbReference type="Proteomes" id="UP000095390"/>
    </source>
</evidence>
<dbReference type="Proteomes" id="UP000095390">
    <property type="component" value="Unassembled WGS sequence"/>
</dbReference>
<dbReference type="PANTHER" id="PTHR37292">
    <property type="entry name" value="VNG6097C"/>
    <property type="match status" value="1"/>
</dbReference>
<organism evidence="2 5">
    <name type="scientific">Anaerobutyricum hallii</name>
    <dbReference type="NCBI Taxonomy" id="39488"/>
    <lineage>
        <taxon>Bacteria</taxon>
        <taxon>Bacillati</taxon>
        <taxon>Bacillota</taxon>
        <taxon>Clostridia</taxon>
        <taxon>Lachnospirales</taxon>
        <taxon>Lachnospiraceae</taxon>
        <taxon>Anaerobutyricum</taxon>
    </lineage>
</organism>
<dbReference type="Proteomes" id="UP000283497">
    <property type="component" value="Unassembled WGS sequence"/>
</dbReference>
<proteinExistence type="predicted"/>
<gene>
    <name evidence="4" type="ORF">DW068_13115</name>
    <name evidence="3" type="ORF">ERS852450_03149</name>
    <name evidence="2" type="ORF">ERS852578_02296</name>
</gene>